<feature type="compositionally biased region" description="Basic and acidic residues" evidence="1">
    <location>
        <begin position="304"/>
        <end position="317"/>
    </location>
</feature>
<dbReference type="Proteomes" id="UP001174677">
    <property type="component" value="Chromosome 5"/>
</dbReference>
<feature type="region of interest" description="Disordered" evidence="1">
    <location>
        <begin position="460"/>
        <end position="493"/>
    </location>
</feature>
<dbReference type="Pfam" id="PF25999">
    <property type="entry name" value="SYNRG_C"/>
    <property type="match status" value="1"/>
</dbReference>
<sequence>MMLDADDDGFGDFKFAPFDHTVRSNPILMNGRDSAAATNDDEDWGDFVNSGGLSHALSLPKISKPLDPFGFSTDQKVKNNDSEPNQPGSAPGRVNSGMAQWEKPKGALPLSIFGELEEDEESGAGDPSFGDGGASFFSRKNVDSVKKGSGLNVNDLVANLYKQSDHKIEYLLDLKGSNSVDKTNKNAKNSDLNISFLNLGAVEPNSNARSSDSSANWIYSNANDLNENGNDELKLNSQLLNLDWDTLNLNTNVRNSNKDEANSVTKEAKSSANGANSVPVADNGKFDDGDGDGDGDGDDDDDGWEFKDSQPKTHEISKANQIKTKNEPAPNINGFNLNLNELSLDLNGWDMNVNGVNSSATSINMGLVDENREVDDGDEDGWEFKDAQPKTSMGDEISEANQIKTENGPVSNLNGFNSSWNKLSWDFNGLNSNFSSVNSSINSMNPGLVGEISEVFDDGDGDNDGWEFKGADSKPQAGDEKDGQIKTEPMPTLNFNRTSLSWDVLSSDSSGLNPSDVKLDGKQFIANLIDGKKDSSDADGWAFKGAEPELQFRDFKMRTENGPAVNSNVTNSSWNTLSLDEGSNSKLNGVNLDKKQVNLDLFDENYDLGCNDGWEFKTVESGSRLGDENTKGDGRMQENFNGALYTFGFGNGVHGQSNFGFDFYSSYKKMENDMKDKLHYPQVDAKVGSDENSWAFKDAFSEAGSKDKEEPKVAEVSLAVEALVFDDDVQGNKVRADNLKGALPLSLFGDEETEADDPVIHQDISTQKSTSDQRVGIKSPHFNISINDLISNLYSQAEQSHLVNHEQSLSENELDFTKTVMSSNLTNANHDFDDDSWEFQDASTGARAEDQTSVHGLHECHAKYSTKIELNDYVEFFSKLKDELHYVALCHLENLKKTQSDAALNGEDAKVQAFDKEIQDLDNELHQDSIFSCEVHSESRSPGNICLNMFVEVLQEPEFQGFESDCHLTKKLSLAESDLRSALALLKYVALTLKILTSVPREEQSRHISAWSKMLSVCAQELRHGAFIWKQSLKENVHDQILSKPQGKKYVLALGEIYRVVEVLQSSATLYKPWILASSTDPMGIFTLLSECSSLWSSSGLEEALHGILNSPDFEYHESLKTLLESIKYIHDLDSYTLYNHVVSGQGRICQLSGLTTGIVPGMKTVIWNGEHCFLTLANLWANLVSSEPPNLPCINVG</sequence>
<feature type="region of interest" description="Disordered" evidence="1">
    <location>
        <begin position="64"/>
        <end position="99"/>
    </location>
</feature>
<gene>
    <name evidence="3" type="ORF">P3X46_008493</name>
</gene>
<feature type="compositionally biased region" description="Acidic residues" evidence="1">
    <location>
        <begin position="289"/>
        <end position="303"/>
    </location>
</feature>
<comment type="caution">
    <text evidence="3">The sequence shown here is derived from an EMBL/GenBank/DDBJ whole genome shotgun (WGS) entry which is preliminary data.</text>
</comment>
<protein>
    <recommendedName>
        <fullName evidence="2">Synergin gamma C-terminal domain-containing protein</fullName>
    </recommendedName>
</protein>
<accession>A0ABQ9MJ84</accession>
<dbReference type="PANTHER" id="PTHR35701">
    <property type="entry name" value="OS11G0148400 PROTEIN"/>
    <property type="match status" value="1"/>
</dbReference>
<feature type="compositionally biased region" description="Basic and acidic residues" evidence="1">
    <location>
        <begin position="466"/>
        <end position="485"/>
    </location>
</feature>
<evidence type="ECO:0000259" key="2">
    <source>
        <dbReference type="Pfam" id="PF25999"/>
    </source>
</evidence>
<proteinExistence type="predicted"/>
<reference evidence="3" key="1">
    <citation type="journal article" date="2023" name="Plant Biotechnol. J.">
        <title>Chromosome-level wild Hevea brasiliensis genome provides new tools for genomic-assisted breeding and valuable loci to elevate rubber yield.</title>
        <authorList>
            <person name="Cheng H."/>
            <person name="Song X."/>
            <person name="Hu Y."/>
            <person name="Wu T."/>
            <person name="Yang Q."/>
            <person name="An Z."/>
            <person name="Feng S."/>
            <person name="Deng Z."/>
            <person name="Wu W."/>
            <person name="Zeng X."/>
            <person name="Tu M."/>
            <person name="Wang X."/>
            <person name="Huang H."/>
        </authorList>
    </citation>
    <scope>NUCLEOTIDE SEQUENCE</scope>
    <source>
        <strain evidence="3">MT/VB/25A 57/8</strain>
    </source>
</reference>
<keyword evidence="4" id="KW-1185">Reference proteome</keyword>
<name>A0ABQ9MJ84_HEVBR</name>
<organism evidence="3 4">
    <name type="scientific">Hevea brasiliensis</name>
    <name type="common">Para rubber tree</name>
    <name type="synonym">Siphonia brasiliensis</name>
    <dbReference type="NCBI Taxonomy" id="3981"/>
    <lineage>
        <taxon>Eukaryota</taxon>
        <taxon>Viridiplantae</taxon>
        <taxon>Streptophyta</taxon>
        <taxon>Embryophyta</taxon>
        <taxon>Tracheophyta</taxon>
        <taxon>Spermatophyta</taxon>
        <taxon>Magnoliopsida</taxon>
        <taxon>eudicotyledons</taxon>
        <taxon>Gunneridae</taxon>
        <taxon>Pentapetalae</taxon>
        <taxon>rosids</taxon>
        <taxon>fabids</taxon>
        <taxon>Malpighiales</taxon>
        <taxon>Euphorbiaceae</taxon>
        <taxon>Crotonoideae</taxon>
        <taxon>Micrandreae</taxon>
        <taxon>Hevea</taxon>
    </lineage>
</organism>
<feature type="region of interest" description="Disordered" evidence="1">
    <location>
        <begin position="24"/>
        <end position="50"/>
    </location>
</feature>
<dbReference type="PANTHER" id="PTHR35701:SF1">
    <property type="entry name" value="OS11G0148400 PROTEIN"/>
    <property type="match status" value="1"/>
</dbReference>
<evidence type="ECO:0000256" key="1">
    <source>
        <dbReference type="SAM" id="MobiDB-lite"/>
    </source>
</evidence>
<evidence type="ECO:0000313" key="3">
    <source>
        <dbReference type="EMBL" id="KAJ9180221.1"/>
    </source>
</evidence>
<dbReference type="EMBL" id="JARPOI010000005">
    <property type="protein sequence ID" value="KAJ9180221.1"/>
    <property type="molecule type" value="Genomic_DNA"/>
</dbReference>
<feature type="domain" description="Synergin gamma C-terminal" evidence="2">
    <location>
        <begin position="1001"/>
        <end position="1192"/>
    </location>
</feature>
<dbReference type="InterPro" id="IPR059024">
    <property type="entry name" value="SYNRG_C"/>
</dbReference>
<evidence type="ECO:0000313" key="4">
    <source>
        <dbReference type="Proteomes" id="UP001174677"/>
    </source>
</evidence>
<feature type="compositionally biased region" description="Basic and acidic residues" evidence="1">
    <location>
        <begin position="256"/>
        <end position="269"/>
    </location>
</feature>
<feature type="region of interest" description="Disordered" evidence="1">
    <location>
        <begin position="252"/>
        <end position="331"/>
    </location>
</feature>